<sequence length="226" mass="24263">MIRLLIADDQALVRAGFRMVLDAQSDMEIVGEVGNGREAVDAVLSADENAPSIDIVLMDIRMPVMDGVEATRLITASSQVRVLVLTTFDLDEYVYAGLKAGASGFLLKDAGPEELLTAVRAVHSGDAVVAPSATRRLLARVVPGLPITVEEMRSPDERLALLTEREREVLTAVGRGLSNAEISAALFVTEATVKSHIGRILAKLSLRDRVQMVVLAYDTGLVRPAC</sequence>
<dbReference type="Proteomes" id="UP000008495">
    <property type="component" value="Unassembled WGS sequence"/>
</dbReference>
<name>K6WA17_9MICO</name>
<dbReference type="PANTHER" id="PTHR43214:SF24">
    <property type="entry name" value="TRANSCRIPTIONAL REGULATORY PROTEIN NARL-RELATED"/>
    <property type="match status" value="1"/>
</dbReference>
<feature type="domain" description="HTH luxR-type" evidence="6">
    <location>
        <begin position="155"/>
        <end position="220"/>
    </location>
</feature>
<dbReference type="InterPro" id="IPR039420">
    <property type="entry name" value="WalR-like"/>
</dbReference>
<dbReference type="STRING" id="100225.SAMN05421595_2331"/>
<dbReference type="Pfam" id="PF00072">
    <property type="entry name" value="Response_reg"/>
    <property type="match status" value="1"/>
</dbReference>
<dbReference type="PROSITE" id="PS50043">
    <property type="entry name" value="HTH_LUXR_2"/>
    <property type="match status" value="1"/>
</dbReference>
<evidence type="ECO:0000256" key="4">
    <source>
        <dbReference type="ARBA" id="ARBA00023163"/>
    </source>
</evidence>
<evidence type="ECO:0000313" key="9">
    <source>
        <dbReference type="Proteomes" id="UP000008495"/>
    </source>
</evidence>
<evidence type="ECO:0000256" key="2">
    <source>
        <dbReference type="ARBA" id="ARBA00023015"/>
    </source>
</evidence>
<dbReference type="SMART" id="SM00421">
    <property type="entry name" value="HTH_LUXR"/>
    <property type="match status" value="1"/>
</dbReference>
<evidence type="ECO:0000259" key="6">
    <source>
        <dbReference type="PROSITE" id="PS50043"/>
    </source>
</evidence>
<evidence type="ECO:0000256" key="1">
    <source>
        <dbReference type="ARBA" id="ARBA00022553"/>
    </source>
</evidence>
<dbReference type="SUPFAM" id="SSF46894">
    <property type="entry name" value="C-terminal effector domain of the bipartite response regulators"/>
    <property type="match status" value="1"/>
</dbReference>
<gene>
    <name evidence="8" type="ORF">AUCHE_16_00960</name>
</gene>
<dbReference type="InterPro" id="IPR000792">
    <property type="entry name" value="Tscrpt_reg_LuxR_C"/>
</dbReference>
<dbReference type="CDD" id="cd06170">
    <property type="entry name" value="LuxR_C_like"/>
    <property type="match status" value="1"/>
</dbReference>
<evidence type="ECO:0000256" key="5">
    <source>
        <dbReference type="PROSITE-ProRule" id="PRU00169"/>
    </source>
</evidence>
<comment type="caution">
    <text evidence="8">The sequence shown here is derived from an EMBL/GenBank/DDBJ whole genome shotgun (WGS) entry which is preliminary data.</text>
</comment>
<dbReference type="SMART" id="SM00448">
    <property type="entry name" value="REC"/>
    <property type="match status" value="1"/>
</dbReference>
<dbReference type="InterPro" id="IPR001789">
    <property type="entry name" value="Sig_transdc_resp-reg_receiver"/>
</dbReference>
<feature type="modified residue" description="4-aspartylphosphate" evidence="5">
    <location>
        <position position="59"/>
    </location>
</feature>
<dbReference type="PANTHER" id="PTHR43214">
    <property type="entry name" value="TWO-COMPONENT RESPONSE REGULATOR"/>
    <property type="match status" value="1"/>
</dbReference>
<dbReference type="CDD" id="cd17535">
    <property type="entry name" value="REC_NarL-like"/>
    <property type="match status" value="1"/>
</dbReference>
<accession>K6WA17</accession>
<dbReference type="EMBL" id="BAGZ01000016">
    <property type="protein sequence ID" value="GAB78677.1"/>
    <property type="molecule type" value="Genomic_DNA"/>
</dbReference>
<dbReference type="GO" id="GO:0000160">
    <property type="term" value="P:phosphorelay signal transduction system"/>
    <property type="evidence" value="ECO:0007669"/>
    <property type="project" value="InterPro"/>
</dbReference>
<protein>
    <submittedName>
        <fullName evidence="8">Putative two-component response regulator</fullName>
    </submittedName>
</protein>
<dbReference type="RefSeq" id="WP_006503434.1">
    <property type="nucleotide sequence ID" value="NZ_BAGZ01000016.1"/>
</dbReference>
<evidence type="ECO:0000259" key="7">
    <source>
        <dbReference type="PROSITE" id="PS50110"/>
    </source>
</evidence>
<dbReference type="SUPFAM" id="SSF52172">
    <property type="entry name" value="CheY-like"/>
    <property type="match status" value="1"/>
</dbReference>
<reference evidence="8 9" key="1">
    <citation type="submission" date="2012-08" db="EMBL/GenBank/DDBJ databases">
        <title>Whole genome shotgun sequence of Austwickia chelonae NBRC 105200.</title>
        <authorList>
            <person name="Yoshida I."/>
            <person name="Hosoyama A."/>
            <person name="Tsuchikane K."/>
            <person name="Katsumata H."/>
            <person name="Ando Y."/>
            <person name="Ohji S."/>
            <person name="Hamada M."/>
            <person name="Tamura T."/>
            <person name="Yamazoe A."/>
            <person name="Yamazaki S."/>
            <person name="Fujita N."/>
        </authorList>
    </citation>
    <scope>NUCLEOTIDE SEQUENCE [LARGE SCALE GENOMIC DNA]</scope>
    <source>
        <strain evidence="8 9">NBRC 105200</strain>
    </source>
</reference>
<dbReference type="Gene3D" id="3.40.50.2300">
    <property type="match status" value="1"/>
</dbReference>
<dbReference type="AlphaFoldDB" id="K6WA17"/>
<feature type="domain" description="Response regulatory" evidence="7">
    <location>
        <begin position="3"/>
        <end position="123"/>
    </location>
</feature>
<dbReference type="PRINTS" id="PR00038">
    <property type="entry name" value="HTHLUXR"/>
</dbReference>
<keyword evidence="4" id="KW-0804">Transcription</keyword>
<dbReference type="GO" id="GO:0003677">
    <property type="term" value="F:DNA binding"/>
    <property type="evidence" value="ECO:0007669"/>
    <property type="project" value="UniProtKB-KW"/>
</dbReference>
<dbReference type="PROSITE" id="PS50110">
    <property type="entry name" value="RESPONSE_REGULATORY"/>
    <property type="match status" value="1"/>
</dbReference>
<proteinExistence type="predicted"/>
<organism evidence="8 9">
    <name type="scientific">Austwickia chelonae NBRC 105200</name>
    <dbReference type="NCBI Taxonomy" id="1184607"/>
    <lineage>
        <taxon>Bacteria</taxon>
        <taxon>Bacillati</taxon>
        <taxon>Actinomycetota</taxon>
        <taxon>Actinomycetes</taxon>
        <taxon>Micrococcales</taxon>
        <taxon>Dermatophilaceae</taxon>
        <taxon>Austwickia</taxon>
    </lineage>
</organism>
<keyword evidence="9" id="KW-1185">Reference proteome</keyword>
<dbReference type="OrthoDB" id="9808843at2"/>
<dbReference type="Pfam" id="PF00196">
    <property type="entry name" value="GerE"/>
    <property type="match status" value="1"/>
</dbReference>
<dbReference type="GO" id="GO:0006355">
    <property type="term" value="P:regulation of DNA-templated transcription"/>
    <property type="evidence" value="ECO:0007669"/>
    <property type="project" value="InterPro"/>
</dbReference>
<keyword evidence="3" id="KW-0238">DNA-binding</keyword>
<keyword evidence="1 5" id="KW-0597">Phosphoprotein</keyword>
<dbReference type="InterPro" id="IPR011006">
    <property type="entry name" value="CheY-like_superfamily"/>
</dbReference>
<dbReference type="PROSITE" id="PS00622">
    <property type="entry name" value="HTH_LUXR_1"/>
    <property type="match status" value="1"/>
</dbReference>
<evidence type="ECO:0000313" key="8">
    <source>
        <dbReference type="EMBL" id="GAB78677.1"/>
    </source>
</evidence>
<evidence type="ECO:0000256" key="3">
    <source>
        <dbReference type="ARBA" id="ARBA00023125"/>
    </source>
</evidence>
<dbReference type="eggNOG" id="COG2197">
    <property type="taxonomic scope" value="Bacteria"/>
</dbReference>
<dbReference type="InterPro" id="IPR016032">
    <property type="entry name" value="Sig_transdc_resp-reg_C-effctor"/>
</dbReference>
<keyword evidence="2" id="KW-0805">Transcription regulation</keyword>
<dbReference type="InterPro" id="IPR058245">
    <property type="entry name" value="NreC/VraR/RcsB-like_REC"/>
</dbReference>